<sequence>MGDEPVYPQGHLMTQDWANAAIKIDRFNLSHFHKPWTLTDIDHTTESILNVHNITQITKHRSEYS</sequence>
<name>A0A7U2I2H3_PHANO</name>
<proteinExistence type="predicted"/>
<organism evidence="1 2">
    <name type="scientific">Phaeosphaeria nodorum (strain SN15 / ATCC MYA-4574 / FGSC 10173)</name>
    <name type="common">Glume blotch fungus</name>
    <name type="synonym">Parastagonospora nodorum</name>
    <dbReference type="NCBI Taxonomy" id="321614"/>
    <lineage>
        <taxon>Eukaryota</taxon>
        <taxon>Fungi</taxon>
        <taxon>Dikarya</taxon>
        <taxon>Ascomycota</taxon>
        <taxon>Pezizomycotina</taxon>
        <taxon>Dothideomycetes</taxon>
        <taxon>Pleosporomycetidae</taxon>
        <taxon>Pleosporales</taxon>
        <taxon>Pleosporineae</taxon>
        <taxon>Phaeosphaeriaceae</taxon>
        <taxon>Parastagonospora</taxon>
    </lineage>
</organism>
<gene>
    <name evidence="1" type="ORF">JI435_413410</name>
</gene>
<dbReference type="AlphaFoldDB" id="A0A7U2I2H3"/>
<dbReference type="EMBL" id="CP069031">
    <property type="protein sequence ID" value="QRC99404.1"/>
    <property type="molecule type" value="Genomic_DNA"/>
</dbReference>
<evidence type="ECO:0000313" key="1">
    <source>
        <dbReference type="EMBL" id="QRC99404.1"/>
    </source>
</evidence>
<keyword evidence="2" id="KW-1185">Reference proteome</keyword>
<reference evidence="2" key="1">
    <citation type="journal article" date="2021" name="BMC Genomics">
        <title>Chromosome-level genome assembly and manually-curated proteome of model necrotroph Parastagonospora nodorum Sn15 reveals a genome-wide trove of candidate effector homologs, and redundancy of virulence-related functions within an accessory chromosome.</title>
        <authorList>
            <person name="Bertazzoni S."/>
            <person name="Jones D.A.B."/>
            <person name="Phan H.T."/>
            <person name="Tan K.-C."/>
            <person name="Hane J.K."/>
        </authorList>
    </citation>
    <scope>NUCLEOTIDE SEQUENCE [LARGE SCALE GENOMIC DNA]</scope>
    <source>
        <strain evidence="2">SN15 / ATCC MYA-4574 / FGSC 10173)</strain>
    </source>
</reference>
<dbReference type="VEuPathDB" id="FungiDB:JI435_413410"/>
<protein>
    <submittedName>
        <fullName evidence="1">Uncharacterized protein</fullName>
    </submittedName>
</protein>
<evidence type="ECO:0000313" key="2">
    <source>
        <dbReference type="Proteomes" id="UP000663193"/>
    </source>
</evidence>
<accession>A0A7U2I2H3</accession>
<dbReference type="Proteomes" id="UP000663193">
    <property type="component" value="Chromosome 9"/>
</dbReference>